<reference evidence="3" key="2">
    <citation type="submission" date="2011-06" db="EMBL/GenBank/DDBJ databases">
        <title>The complete genome sequence of Alicyclobacillus acidocaldarius sp. Tc-4-1.</title>
        <authorList>
            <person name="Chen Y."/>
            <person name="He Y."/>
            <person name="Dong Z."/>
            <person name="Hu S."/>
        </authorList>
    </citation>
    <scope>NUCLEOTIDE SEQUENCE [LARGE SCALE GENOMIC DNA]</scope>
    <source>
        <strain evidence="3">Tc-4-1</strain>
    </source>
</reference>
<dbReference type="Proteomes" id="UP000000292">
    <property type="component" value="Chromosome"/>
</dbReference>
<name>F8IK24_ALIAT</name>
<dbReference type="PATRIC" id="fig|1048834.4.peg.1527"/>
<dbReference type="EMBL" id="CP002902">
    <property type="protein sequence ID" value="AEJ43536.1"/>
    <property type="molecule type" value="Genomic_DNA"/>
</dbReference>
<reference evidence="2 3" key="1">
    <citation type="journal article" date="2011" name="J. Bacteriol.">
        <title>Complete Genome Sequence of Alicyclobacillus acidocaldarius Strain Tc-4-1.</title>
        <authorList>
            <person name="Chen Y."/>
            <person name="He Y."/>
            <person name="Zhang B."/>
            <person name="Yang J."/>
            <person name="Li W."/>
            <person name="Dong Z."/>
            <person name="Hu S."/>
        </authorList>
    </citation>
    <scope>NUCLEOTIDE SEQUENCE [LARGE SCALE GENOMIC DNA]</scope>
    <source>
        <strain evidence="2 3">Tc-4-1</strain>
    </source>
</reference>
<gene>
    <name evidence="2" type="ordered locus">TC41_1606</name>
</gene>
<dbReference type="AlphaFoldDB" id="F8IK24"/>
<organism evidence="2 3">
    <name type="scientific">Alicyclobacillus acidocaldarius (strain Tc-4-1)</name>
    <name type="common">Bacillus acidocaldarius</name>
    <dbReference type="NCBI Taxonomy" id="1048834"/>
    <lineage>
        <taxon>Bacteria</taxon>
        <taxon>Bacillati</taxon>
        <taxon>Bacillota</taxon>
        <taxon>Bacilli</taxon>
        <taxon>Bacillales</taxon>
        <taxon>Alicyclobacillaceae</taxon>
        <taxon>Alicyclobacillus</taxon>
    </lineage>
</organism>
<accession>F8IK24</accession>
<evidence type="ECO:0000313" key="3">
    <source>
        <dbReference type="Proteomes" id="UP000000292"/>
    </source>
</evidence>
<dbReference type="InterPro" id="IPR014239">
    <property type="entry name" value="YpeB_PepSY1-2"/>
</dbReference>
<evidence type="ECO:0000313" key="2">
    <source>
        <dbReference type="EMBL" id="AEJ43536.1"/>
    </source>
</evidence>
<feature type="domain" description="Sporulation protein YpeB PepSY1 and PepSY2" evidence="1">
    <location>
        <begin position="251"/>
        <end position="335"/>
    </location>
</feature>
<dbReference type="Pfam" id="PF14620">
    <property type="entry name" value="YPEB_PepSY1-2"/>
    <property type="match status" value="1"/>
</dbReference>
<dbReference type="HOGENOM" id="CLU_661631_0_0_9"/>
<protein>
    <recommendedName>
        <fullName evidence="1">Sporulation protein YpeB PepSY1 and PepSY2 domain-containing protein</fullName>
    </recommendedName>
</protein>
<evidence type="ECO:0000259" key="1">
    <source>
        <dbReference type="Pfam" id="PF14620"/>
    </source>
</evidence>
<dbReference type="KEGG" id="aad:TC41_1606"/>
<dbReference type="STRING" id="1048834.TC41_1606"/>
<dbReference type="GO" id="GO:0009847">
    <property type="term" value="P:spore germination"/>
    <property type="evidence" value="ECO:0007669"/>
    <property type="project" value="InterPro"/>
</dbReference>
<proteinExistence type="predicted"/>
<sequence>MNLMRKWTWWAGAAAAVIAVGGAAFAWGDHERSRAQAMSSMVDAGYSGALRAAVADLDALRAALASASIVADPESFRRHLADVEKYAYAAQLDMARIPDGGPDHRVNQELHQIDYDAAHWMTTDADPHNVTVQNTLRHAYQTVGRLETQLEPIAWHAGPVLDGRTGTELAPSVRNALARVQASVVQPSAAPKPAPASASKDAAPWIRRAEQVAGERVDQAKVSDIRDPRNGSYILVTGSVRGRPVRIEFAKTGTLASYRLTRPNGEPRVDLADAAGVASRWLKRIGLSNMVRTYASQVDGIARFTYQPVVQGVPALDASCRVVVALDDGEVIGFYDRGKWPPKTLPPAPHPLSENALRARLGPQFHVQDERRVLAEDPNGRWVQAVAFDGTLGGSDEPYRVVLDVSTGHELSIERLT</sequence>